<keyword evidence="7" id="KW-1185">Reference proteome</keyword>
<dbReference type="InterPro" id="IPR029028">
    <property type="entry name" value="Alpha/beta_knot_MTases"/>
</dbReference>
<proteinExistence type="inferred from homology"/>
<dbReference type="PANTHER" id="PTHR42786">
    <property type="entry name" value="TRNA/RRNA METHYLTRANSFERASE"/>
    <property type="match status" value="1"/>
</dbReference>
<comment type="similarity">
    <text evidence="1">Belongs to the class IV-like SAM-binding methyltransferase superfamily. RNA methyltransferase TrmH family.</text>
</comment>
<dbReference type="InterPro" id="IPR004384">
    <property type="entry name" value="RNA_MeTrfase_TrmJ/LasT"/>
</dbReference>
<organism evidence="6 7">
    <name type="scientific">Shewanella algidipiscicola</name>
    <dbReference type="NCBI Taxonomy" id="614070"/>
    <lineage>
        <taxon>Bacteria</taxon>
        <taxon>Pseudomonadati</taxon>
        <taxon>Pseudomonadota</taxon>
        <taxon>Gammaproteobacteria</taxon>
        <taxon>Alteromonadales</taxon>
        <taxon>Shewanellaceae</taxon>
        <taxon>Shewanella</taxon>
    </lineage>
</organism>
<dbReference type="Gene3D" id="3.40.1280.10">
    <property type="match status" value="1"/>
</dbReference>
<evidence type="ECO:0000256" key="2">
    <source>
        <dbReference type="ARBA" id="ARBA00022603"/>
    </source>
</evidence>
<evidence type="ECO:0000256" key="3">
    <source>
        <dbReference type="ARBA" id="ARBA00022679"/>
    </source>
</evidence>
<feature type="domain" description="tRNA/rRNA methyltransferase SpoU type" evidence="5">
    <location>
        <begin position="8"/>
        <end position="145"/>
    </location>
</feature>
<comment type="caution">
    <text evidence="6">The sequence shown here is derived from an EMBL/GenBank/DDBJ whole genome shotgun (WGS) entry which is preliminary data.</text>
</comment>
<evidence type="ECO:0000256" key="1">
    <source>
        <dbReference type="ARBA" id="ARBA00007228"/>
    </source>
</evidence>
<dbReference type="CDD" id="cd18098">
    <property type="entry name" value="SpoU-like"/>
    <property type="match status" value="1"/>
</dbReference>
<evidence type="ECO:0000313" key="7">
    <source>
        <dbReference type="Proteomes" id="UP000761574"/>
    </source>
</evidence>
<dbReference type="InterPro" id="IPR029026">
    <property type="entry name" value="tRNA_m1G_MTases_N"/>
</dbReference>
<reference evidence="6 7" key="1">
    <citation type="submission" date="2021-05" db="EMBL/GenBank/DDBJ databases">
        <title>Molecular characterization for Shewanella algae harboring chromosomal blaOXA-55-like strains isolated from clinical and environment sample.</title>
        <authorList>
            <person name="Ohama Y."/>
            <person name="Aoki K."/>
            <person name="Harada S."/>
            <person name="Moriya K."/>
            <person name="Ishii Y."/>
            <person name="Tateda K."/>
        </authorList>
    </citation>
    <scope>NUCLEOTIDE SEQUENCE [LARGE SCALE GENOMIC DNA]</scope>
    <source>
        <strain evidence="6 7">LMG 23746</strain>
    </source>
</reference>
<dbReference type="SUPFAM" id="SSF75217">
    <property type="entry name" value="alpha/beta knot"/>
    <property type="match status" value="1"/>
</dbReference>
<dbReference type="InterPro" id="IPR001537">
    <property type="entry name" value="SpoU_MeTrfase"/>
</dbReference>
<dbReference type="Pfam" id="PF00588">
    <property type="entry name" value="SpoU_methylase"/>
    <property type="match status" value="1"/>
</dbReference>
<dbReference type="GO" id="GO:0032259">
    <property type="term" value="P:methylation"/>
    <property type="evidence" value="ECO:0007669"/>
    <property type="project" value="UniProtKB-KW"/>
</dbReference>
<dbReference type="RefSeq" id="WP_119979109.1">
    <property type="nucleotide sequence ID" value="NZ_BPFB01000051.1"/>
</dbReference>
<dbReference type="Proteomes" id="UP000761574">
    <property type="component" value="Unassembled WGS sequence"/>
</dbReference>
<evidence type="ECO:0000313" key="6">
    <source>
        <dbReference type="EMBL" id="GIU01908.1"/>
    </source>
</evidence>
<accession>A0ABQ4NSH0</accession>
<evidence type="ECO:0000259" key="5">
    <source>
        <dbReference type="Pfam" id="PF00588"/>
    </source>
</evidence>
<dbReference type="PANTHER" id="PTHR42786:SF6">
    <property type="entry name" value="TRNA_RRNA METHYLTRANSFERASE SPOU TYPE DOMAIN-CONTAINING PROTEIN"/>
    <property type="match status" value="1"/>
</dbReference>
<dbReference type="GO" id="GO:0008168">
    <property type="term" value="F:methyltransferase activity"/>
    <property type="evidence" value="ECO:0007669"/>
    <property type="project" value="UniProtKB-KW"/>
</dbReference>
<keyword evidence="3" id="KW-0808">Transferase</keyword>
<sequence length="178" mass="19157">MPCDSFVTIGLVNPKSPTNVGGVMRAAGCYRADAVTYTGKRYALAAKHRGEQYNTDTKGAGLTIPLTGVECLLEGLDADTQVICVDLVEGAIPLPEFQHPDKAIYLFGPEDGTIDQYLIDRADAVVYMPTVGCMNLASSVNVLLYDRLAKGEPTGSDELIRQSRDTNNRVKVKTSATL</sequence>
<dbReference type="EMBL" id="BPFB01000051">
    <property type="protein sequence ID" value="GIU01908.1"/>
    <property type="molecule type" value="Genomic_DNA"/>
</dbReference>
<name>A0ABQ4NSH0_9GAMM</name>
<evidence type="ECO:0000256" key="4">
    <source>
        <dbReference type="ARBA" id="ARBA00022691"/>
    </source>
</evidence>
<keyword evidence="2 6" id="KW-0489">Methyltransferase</keyword>
<keyword evidence="4" id="KW-0949">S-adenosyl-L-methionine</keyword>
<gene>
    <name evidence="6" type="ORF">TUM4630_31700</name>
</gene>
<protein>
    <submittedName>
        <fullName evidence="6">RNA methyltransferase TrmH</fullName>
    </submittedName>
</protein>